<proteinExistence type="predicted"/>
<dbReference type="InterPro" id="IPR046528">
    <property type="entry name" value="DUF6593"/>
</dbReference>
<keyword evidence="3" id="KW-1185">Reference proteome</keyword>
<gene>
    <name evidence="2" type="ORF">DFH94DRAFT_638665</name>
</gene>
<protein>
    <recommendedName>
        <fullName evidence="1">DUF6593 domain-containing protein</fullName>
    </recommendedName>
</protein>
<organism evidence="2 3">
    <name type="scientific">Russula ochroleuca</name>
    <dbReference type="NCBI Taxonomy" id="152965"/>
    <lineage>
        <taxon>Eukaryota</taxon>
        <taxon>Fungi</taxon>
        <taxon>Dikarya</taxon>
        <taxon>Basidiomycota</taxon>
        <taxon>Agaricomycotina</taxon>
        <taxon>Agaricomycetes</taxon>
        <taxon>Russulales</taxon>
        <taxon>Russulaceae</taxon>
        <taxon>Russula</taxon>
    </lineage>
</organism>
<feature type="domain" description="DUF6593" evidence="1">
    <location>
        <begin position="58"/>
        <end position="161"/>
    </location>
</feature>
<dbReference type="EMBL" id="WHVB01000034">
    <property type="protein sequence ID" value="KAF8467991.1"/>
    <property type="molecule type" value="Genomic_DNA"/>
</dbReference>
<evidence type="ECO:0000259" key="1">
    <source>
        <dbReference type="Pfam" id="PF20236"/>
    </source>
</evidence>
<evidence type="ECO:0000313" key="3">
    <source>
        <dbReference type="Proteomes" id="UP000759537"/>
    </source>
</evidence>
<reference evidence="2" key="1">
    <citation type="submission" date="2019-10" db="EMBL/GenBank/DDBJ databases">
        <authorList>
            <consortium name="DOE Joint Genome Institute"/>
            <person name="Kuo A."/>
            <person name="Miyauchi S."/>
            <person name="Kiss E."/>
            <person name="Drula E."/>
            <person name="Kohler A."/>
            <person name="Sanchez-Garcia M."/>
            <person name="Andreopoulos B."/>
            <person name="Barry K.W."/>
            <person name="Bonito G."/>
            <person name="Buee M."/>
            <person name="Carver A."/>
            <person name="Chen C."/>
            <person name="Cichocki N."/>
            <person name="Clum A."/>
            <person name="Culley D."/>
            <person name="Crous P.W."/>
            <person name="Fauchery L."/>
            <person name="Girlanda M."/>
            <person name="Hayes R."/>
            <person name="Keri Z."/>
            <person name="LaButti K."/>
            <person name="Lipzen A."/>
            <person name="Lombard V."/>
            <person name="Magnuson J."/>
            <person name="Maillard F."/>
            <person name="Morin E."/>
            <person name="Murat C."/>
            <person name="Nolan M."/>
            <person name="Ohm R."/>
            <person name="Pangilinan J."/>
            <person name="Pereira M."/>
            <person name="Perotto S."/>
            <person name="Peter M."/>
            <person name="Riley R."/>
            <person name="Sitrit Y."/>
            <person name="Stielow B."/>
            <person name="Szollosi G."/>
            <person name="Zifcakova L."/>
            <person name="Stursova M."/>
            <person name="Spatafora J.W."/>
            <person name="Tedersoo L."/>
            <person name="Vaario L.-M."/>
            <person name="Yamada A."/>
            <person name="Yan M."/>
            <person name="Wang P."/>
            <person name="Xu J."/>
            <person name="Bruns T."/>
            <person name="Baldrian P."/>
            <person name="Vilgalys R."/>
            <person name="Henrissat B."/>
            <person name="Grigoriev I.V."/>
            <person name="Hibbett D."/>
            <person name="Nagy L.G."/>
            <person name="Martin F.M."/>
        </authorList>
    </citation>
    <scope>NUCLEOTIDE SEQUENCE</scope>
    <source>
        <strain evidence="2">Prilba</strain>
    </source>
</reference>
<dbReference type="Pfam" id="PF20236">
    <property type="entry name" value="DUF6593"/>
    <property type="match status" value="1"/>
</dbReference>
<sequence length="174" mass="19440">MVKTGIPFMLNDRTGSLSGSEFVDLYDRIYLRVCCTHRDSNGASEYGMYNMLARHHEIPVATFQYGAGGALGNITFISSEGSMRTQAMAAFLVEVGGPRHRKFTASDGREYSWSWRTSTQEDLEWSCVNANGHTVAWYAVSSGHMFGVEEPYPHLAIDFLATLMIMRHIAARNT</sequence>
<dbReference type="Proteomes" id="UP000759537">
    <property type="component" value="Unassembled WGS sequence"/>
</dbReference>
<name>A0A9P5JW32_9AGAM</name>
<evidence type="ECO:0000313" key="2">
    <source>
        <dbReference type="EMBL" id="KAF8467991.1"/>
    </source>
</evidence>
<reference evidence="2" key="2">
    <citation type="journal article" date="2020" name="Nat. Commun.">
        <title>Large-scale genome sequencing of mycorrhizal fungi provides insights into the early evolution of symbiotic traits.</title>
        <authorList>
            <person name="Miyauchi S."/>
            <person name="Kiss E."/>
            <person name="Kuo A."/>
            <person name="Drula E."/>
            <person name="Kohler A."/>
            <person name="Sanchez-Garcia M."/>
            <person name="Morin E."/>
            <person name="Andreopoulos B."/>
            <person name="Barry K.W."/>
            <person name="Bonito G."/>
            <person name="Buee M."/>
            <person name="Carver A."/>
            <person name="Chen C."/>
            <person name="Cichocki N."/>
            <person name="Clum A."/>
            <person name="Culley D."/>
            <person name="Crous P.W."/>
            <person name="Fauchery L."/>
            <person name="Girlanda M."/>
            <person name="Hayes R.D."/>
            <person name="Keri Z."/>
            <person name="LaButti K."/>
            <person name="Lipzen A."/>
            <person name="Lombard V."/>
            <person name="Magnuson J."/>
            <person name="Maillard F."/>
            <person name="Murat C."/>
            <person name="Nolan M."/>
            <person name="Ohm R.A."/>
            <person name="Pangilinan J."/>
            <person name="Pereira M.F."/>
            <person name="Perotto S."/>
            <person name="Peter M."/>
            <person name="Pfister S."/>
            <person name="Riley R."/>
            <person name="Sitrit Y."/>
            <person name="Stielow J.B."/>
            <person name="Szollosi G."/>
            <person name="Zifcakova L."/>
            <person name="Stursova M."/>
            <person name="Spatafora J.W."/>
            <person name="Tedersoo L."/>
            <person name="Vaario L.M."/>
            <person name="Yamada A."/>
            <person name="Yan M."/>
            <person name="Wang P."/>
            <person name="Xu J."/>
            <person name="Bruns T."/>
            <person name="Baldrian P."/>
            <person name="Vilgalys R."/>
            <person name="Dunand C."/>
            <person name="Henrissat B."/>
            <person name="Grigoriev I.V."/>
            <person name="Hibbett D."/>
            <person name="Nagy L.G."/>
            <person name="Martin F.M."/>
        </authorList>
    </citation>
    <scope>NUCLEOTIDE SEQUENCE</scope>
    <source>
        <strain evidence="2">Prilba</strain>
    </source>
</reference>
<dbReference type="AlphaFoldDB" id="A0A9P5JW32"/>
<comment type="caution">
    <text evidence="2">The sequence shown here is derived from an EMBL/GenBank/DDBJ whole genome shotgun (WGS) entry which is preliminary data.</text>
</comment>
<dbReference type="OrthoDB" id="3242031at2759"/>
<accession>A0A9P5JW32</accession>